<dbReference type="PROSITE" id="PS51257">
    <property type="entry name" value="PROKAR_LIPOPROTEIN"/>
    <property type="match status" value="1"/>
</dbReference>
<comment type="caution">
    <text evidence="1">The sequence shown here is derived from an EMBL/GenBank/DDBJ whole genome shotgun (WGS) entry which is preliminary data.</text>
</comment>
<dbReference type="EMBL" id="NJBO01000004">
    <property type="protein sequence ID" value="TKJ43531.1"/>
    <property type="molecule type" value="Genomic_DNA"/>
</dbReference>
<evidence type="ECO:0000313" key="2">
    <source>
        <dbReference type="Proteomes" id="UP000317778"/>
    </source>
</evidence>
<dbReference type="AlphaFoldDB" id="A0A532V8K2"/>
<evidence type="ECO:0008006" key="3">
    <source>
        <dbReference type="Google" id="ProtNLM"/>
    </source>
</evidence>
<accession>A0A532V8K2</accession>
<sequence>MKLNKRIASILRISACVTGVVCVTGVTGCVSPVYEQAAVKPGTSYTAGVGIHSYSFSAYDAYIYAVGVRGDGSLHRGFNSWLEGSARAGIGGGIEVYDHRLIPFLDAGLGLKLAPPLRYVHPAIRIDGGFLNYTPTLSSSLLLGIEGRNQTEVVTLGVRSYLLPMWHKGTGLSYPYTDAFAGFHLPKGRTLFVGVNVGILVNEIEMMKLVQDYDPNPIFTVGFGWEFGPQNQGGHSEEN</sequence>
<name>A0A532V8K2_UNCT6</name>
<organism evidence="1 2">
    <name type="scientific">candidate division TA06 bacterium B3_TA06</name>
    <dbReference type="NCBI Taxonomy" id="2012487"/>
    <lineage>
        <taxon>Bacteria</taxon>
        <taxon>Bacteria division TA06</taxon>
    </lineage>
</organism>
<dbReference type="Proteomes" id="UP000317778">
    <property type="component" value="Unassembled WGS sequence"/>
</dbReference>
<protein>
    <recommendedName>
        <fullName evidence="3">Outer membrane protein beta-barrel domain-containing protein</fullName>
    </recommendedName>
</protein>
<proteinExistence type="predicted"/>
<reference evidence="1 2" key="1">
    <citation type="submission" date="2017-06" db="EMBL/GenBank/DDBJ databases">
        <title>Novel microbial phyla capable of carbon fixation and sulfur reduction in deep-sea sediments.</title>
        <authorList>
            <person name="Huang J."/>
            <person name="Baker B."/>
            <person name="Wang Y."/>
        </authorList>
    </citation>
    <scope>NUCLEOTIDE SEQUENCE [LARGE SCALE GENOMIC DNA]</scope>
    <source>
        <strain evidence="1">B3_TA06</strain>
    </source>
</reference>
<evidence type="ECO:0000313" key="1">
    <source>
        <dbReference type="EMBL" id="TKJ43531.1"/>
    </source>
</evidence>
<gene>
    <name evidence="1" type="ORF">CEE36_04140</name>
</gene>